<feature type="region of interest" description="Disordered" evidence="1">
    <location>
        <begin position="169"/>
        <end position="223"/>
    </location>
</feature>
<dbReference type="KEGG" id="llu:AKJ09_01645"/>
<dbReference type="AlphaFoldDB" id="A0A0K1PNK8"/>
<dbReference type="RefSeq" id="WP_146646507.1">
    <property type="nucleotide sequence ID" value="NZ_CP012333.1"/>
</dbReference>
<reference evidence="2 3" key="1">
    <citation type="submission" date="2015-08" db="EMBL/GenBank/DDBJ databases">
        <authorList>
            <person name="Babu N.S."/>
            <person name="Beckwith C.J."/>
            <person name="Beseler K.G."/>
            <person name="Brison A."/>
            <person name="Carone J.V."/>
            <person name="Caskin T.P."/>
            <person name="Diamond M."/>
            <person name="Durham M.E."/>
            <person name="Foxe J.M."/>
            <person name="Go M."/>
            <person name="Henderson B.A."/>
            <person name="Jones I.B."/>
            <person name="McGettigan J.A."/>
            <person name="Micheletti S.J."/>
            <person name="Nasrallah M.E."/>
            <person name="Ortiz D."/>
            <person name="Piller C.R."/>
            <person name="Privatt S.R."/>
            <person name="Schneider S.L."/>
            <person name="Sharp S."/>
            <person name="Smith T.C."/>
            <person name="Stanton J.D."/>
            <person name="Ullery H.E."/>
            <person name="Wilson R.J."/>
            <person name="Serrano M.G."/>
            <person name="Buck G."/>
            <person name="Lee V."/>
            <person name="Wang Y."/>
            <person name="Carvalho R."/>
            <person name="Voegtly L."/>
            <person name="Shi R."/>
            <person name="Duckworth R."/>
            <person name="Johnson A."/>
            <person name="Loviza R."/>
            <person name="Walstead R."/>
            <person name="Shah Z."/>
            <person name="Kiflezghi M."/>
            <person name="Wade K."/>
            <person name="Ball S.L."/>
            <person name="Bradley K.W."/>
            <person name="Asai D.J."/>
            <person name="Bowman C.A."/>
            <person name="Russell D.A."/>
            <person name="Pope W.H."/>
            <person name="Jacobs-Sera D."/>
            <person name="Hendrix R.W."/>
            <person name="Hatfull G.F."/>
        </authorList>
    </citation>
    <scope>NUCLEOTIDE SEQUENCE [LARGE SCALE GENOMIC DNA]</scope>
    <source>
        <strain evidence="2 3">DSM 27648</strain>
    </source>
</reference>
<gene>
    <name evidence="2" type="ORF">AKJ09_01645</name>
</gene>
<keyword evidence="3" id="KW-1185">Reference proteome</keyword>
<sequence>MSSSNDGGGTATMPPPLPEGACQQMRPIFEDFETALDPSWAMTNPFGLNLDTTQPLAGAQSLKVSSKAGAQPYVTIPIPSVCRLEITLKVRPTAQLLGSDQTDLLRVNANPSFYHLVLHKDGTLEFVHEYHGWPGPSVGRGTSYGKLVPEKITTIVLLIDARAGQYTGSATTDGLPPGYLSGPRWPSLPSRRSTSARRRAGMSTSTTPRTGRRPPPATTGSTISRCARCSAVPDNGCR</sequence>
<dbReference type="Proteomes" id="UP000064967">
    <property type="component" value="Chromosome"/>
</dbReference>
<accession>A0A0K1PNK8</accession>
<evidence type="ECO:0000313" key="3">
    <source>
        <dbReference type="Proteomes" id="UP000064967"/>
    </source>
</evidence>
<protein>
    <submittedName>
        <fullName evidence="2">Uncharacterized protein</fullName>
    </submittedName>
</protein>
<organism evidence="2 3">
    <name type="scientific">Labilithrix luteola</name>
    <dbReference type="NCBI Taxonomy" id="1391654"/>
    <lineage>
        <taxon>Bacteria</taxon>
        <taxon>Pseudomonadati</taxon>
        <taxon>Myxococcota</taxon>
        <taxon>Polyangia</taxon>
        <taxon>Polyangiales</taxon>
        <taxon>Labilitrichaceae</taxon>
        <taxon>Labilithrix</taxon>
    </lineage>
</organism>
<evidence type="ECO:0000256" key="1">
    <source>
        <dbReference type="SAM" id="MobiDB-lite"/>
    </source>
</evidence>
<feature type="region of interest" description="Disordered" evidence="1">
    <location>
        <begin position="1"/>
        <end position="21"/>
    </location>
</feature>
<dbReference type="EMBL" id="CP012333">
    <property type="protein sequence ID" value="AKU94981.1"/>
    <property type="molecule type" value="Genomic_DNA"/>
</dbReference>
<proteinExistence type="predicted"/>
<name>A0A0K1PNK8_9BACT</name>
<feature type="compositionally biased region" description="Gly residues" evidence="1">
    <location>
        <begin position="1"/>
        <end position="10"/>
    </location>
</feature>
<evidence type="ECO:0000313" key="2">
    <source>
        <dbReference type="EMBL" id="AKU94981.1"/>
    </source>
</evidence>